<dbReference type="RefSeq" id="WP_146536259.1">
    <property type="nucleotide sequence ID" value="NZ_SJPX01000005.1"/>
</dbReference>
<organism evidence="1 2">
    <name type="scientific">Rubripirellula reticaptiva</name>
    <dbReference type="NCBI Taxonomy" id="2528013"/>
    <lineage>
        <taxon>Bacteria</taxon>
        <taxon>Pseudomonadati</taxon>
        <taxon>Planctomycetota</taxon>
        <taxon>Planctomycetia</taxon>
        <taxon>Pirellulales</taxon>
        <taxon>Pirellulaceae</taxon>
        <taxon>Rubripirellula</taxon>
    </lineage>
</organism>
<dbReference type="AlphaFoldDB" id="A0A5C6EIA1"/>
<dbReference type="Proteomes" id="UP000317977">
    <property type="component" value="Unassembled WGS sequence"/>
</dbReference>
<keyword evidence="2" id="KW-1185">Reference proteome</keyword>
<dbReference type="OrthoDB" id="274307at2"/>
<evidence type="ECO:0000313" key="2">
    <source>
        <dbReference type="Proteomes" id="UP000317977"/>
    </source>
</evidence>
<proteinExistence type="predicted"/>
<name>A0A5C6EIA1_9BACT</name>
<reference evidence="1 2" key="1">
    <citation type="submission" date="2019-02" db="EMBL/GenBank/DDBJ databases">
        <title>Deep-cultivation of Planctomycetes and their phenomic and genomic characterization uncovers novel biology.</title>
        <authorList>
            <person name="Wiegand S."/>
            <person name="Jogler M."/>
            <person name="Boedeker C."/>
            <person name="Pinto D."/>
            <person name="Vollmers J."/>
            <person name="Rivas-Marin E."/>
            <person name="Kohn T."/>
            <person name="Peeters S.H."/>
            <person name="Heuer A."/>
            <person name="Rast P."/>
            <person name="Oberbeckmann S."/>
            <person name="Bunk B."/>
            <person name="Jeske O."/>
            <person name="Meyerdierks A."/>
            <person name="Storesund J.E."/>
            <person name="Kallscheuer N."/>
            <person name="Luecker S."/>
            <person name="Lage O.M."/>
            <person name="Pohl T."/>
            <person name="Merkel B.J."/>
            <person name="Hornburger P."/>
            <person name="Mueller R.-W."/>
            <person name="Bruemmer F."/>
            <person name="Labrenz M."/>
            <person name="Spormann A.M."/>
            <person name="Op Den Camp H."/>
            <person name="Overmann J."/>
            <person name="Amann R."/>
            <person name="Jetten M.S.M."/>
            <person name="Mascher T."/>
            <person name="Medema M.H."/>
            <person name="Devos D.P."/>
            <person name="Kaster A.-K."/>
            <person name="Ovreas L."/>
            <person name="Rohde M."/>
            <person name="Galperin M.Y."/>
            <person name="Jogler C."/>
        </authorList>
    </citation>
    <scope>NUCLEOTIDE SEQUENCE [LARGE SCALE GENOMIC DNA]</scope>
    <source>
        <strain evidence="1 2">Poly59</strain>
    </source>
</reference>
<dbReference type="EMBL" id="SJPX01000005">
    <property type="protein sequence ID" value="TWU47797.1"/>
    <property type="molecule type" value="Genomic_DNA"/>
</dbReference>
<accession>A0A5C6EIA1</accession>
<protein>
    <submittedName>
        <fullName evidence="1">Uncharacterized protein</fullName>
    </submittedName>
</protein>
<sequence>MKRRSFSIACTVMAVIVAATMTYGVRLNAAVADPILAPFTFDREGASSPEDAASALFRGCAMESPKDFVRHLLLGVCDGSVDTLQKFAQCLHETKFSHGEESFTVYELPKRMNPNRPVRVVASEAFDPDDRRVVALRLEMVSTYYAEKFMCVAVVAEGYDGREYGSRIVVGQLGDQWYAIPRCRSANRFYGIADTMQMTSVQD</sequence>
<gene>
    <name evidence="1" type="ORF">Poly59_46390</name>
</gene>
<evidence type="ECO:0000313" key="1">
    <source>
        <dbReference type="EMBL" id="TWU47797.1"/>
    </source>
</evidence>
<comment type="caution">
    <text evidence="1">The sequence shown here is derived from an EMBL/GenBank/DDBJ whole genome shotgun (WGS) entry which is preliminary data.</text>
</comment>